<gene>
    <name evidence="1" type="ORF">JR316_0010089</name>
</gene>
<sequence>MTNTARPSPHSAIILYGQTRPRSNEKPDRVDAAVDSPGALRAETTESLPSTVFGWGNATIHTVTSLADDVLEAFAQAPYVQIIAGLVQQILKHFEVPIPFP</sequence>
<name>A0ACB8GR07_PSICU</name>
<proteinExistence type="predicted"/>
<protein>
    <submittedName>
        <fullName evidence="1">Uncharacterized protein</fullName>
    </submittedName>
</protein>
<dbReference type="EMBL" id="JAFIQS020000009">
    <property type="protein sequence ID" value="KAH9477857.1"/>
    <property type="molecule type" value="Genomic_DNA"/>
</dbReference>
<evidence type="ECO:0000313" key="2">
    <source>
        <dbReference type="Proteomes" id="UP000664032"/>
    </source>
</evidence>
<reference evidence="1" key="1">
    <citation type="submission" date="2021-10" db="EMBL/GenBank/DDBJ databases">
        <title>Psilocybe cubensis genome.</title>
        <authorList>
            <person name="Mckernan K.J."/>
            <person name="Crawford S."/>
            <person name="Trippe A."/>
            <person name="Kane L.T."/>
            <person name="Mclaughlin S."/>
        </authorList>
    </citation>
    <scope>NUCLEOTIDE SEQUENCE</scope>
    <source>
        <strain evidence="1">MGC-MH-2018</strain>
    </source>
</reference>
<comment type="caution">
    <text evidence="1">The sequence shown here is derived from an EMBL/GenBank/DDBJ whole genome shotgun (WGS) entry which is preliminary data.</text>
</comment>
<keyword evidence="2" id="KW-1185">Reference proteome</keyword>
<evidence type="ECO:0000313" key="1">
    <source>
        <dbReference type="EMBL" id="KAH9477857.1"/>
    </source>
</evidence>
<dbReference type="Proteomes" id="UP000664032">
    <property type="component" value="Unassembled WGS sequence"/>
</dbReference>
<organism evidence="1 2">
    <name type="scientific">Psilocybe cubensis</name>
    <name type="common">Psychedelic mushroom</name>
    <name type="synonym">Stropharia cubensis</name>
    <dbReference type="NCBI Taxonomy" id="181762"/>
    <lineage>
        <taxon>Eukaryota</taxon>
        <taxon>Fungi</taxon>
        <taxon>Dikarya</taxon>
        <taxon>Basidiomycota</taxon>
        <taxon>Agaricomycotina</taxon>
        <taxon>Agaricomycetes</taxon>
        <taxon>Agaricomycetidae</taxon>
        <taxon>Agaricales</taxon>
        <taxon>Agaricineae</taxon>
        <taxon>Strophariaceae</taxon>
        <taxon>Psilocybe</taxon>
    </lineage>
</organism>
<accession>A0ACB8GR07</accession>